<evidence type="ECO:0000313" key="4">
    <source>
        <dbReference type="RefSeq" id="XP_022922065.1"/>
    </source>
</evidence>
<keyword evidence="3" id="KW-1185">Reference proteome</keyword>
<dbReference type="PANTHER" id="PTHR36004:SF1">
    <property type="entry name" value="AT-RICH INTERACTIVE DOMAIN PROTEIN"/>
    <property type="match status" value="1"/>
</dbReference>
<reference evidence="4" key="1">
    <citation type="submission" date="2025-08" db="UniProtKB">
        <authorList>
            <consortium name="RefSeq"/>
        </authorList>
    </citation>
    <scope>IDENTIFICATION</scope>
    <source>
        <tissue evidence="4">Young leaves</tissue>
    </source>
</reference>
<dbReference type="AlphaFoldDB" id="A0A6J1E7K1"/>
<dbReference type="Proteomes" id="UP000504609">
    <property type="component" value="Unplaced"/>
</dbReference>
<dbReference type="KEGG" id="cmos:111430129"/>
<sequence length="196" mass="21714">MALTITNGGATCGTGGGILYRTSTRTPSNQVLFRRNALFSPSKEARTLHVVHSKKSSFRIGRIDSKNRRSSTSTKEQEEQQEEEQNRMAEIAENAGVAFDVDENLPELPGLQPDFWEGQQWDPLGFFLEYLWAFGIAFAVIACGIAVTTYNEGATDFKDTPAYKESVQTQEILEEPEASNPDVFESNPTEVAPSLE</sequence>
<dbReference type="GeneID" id="111430129"/>
<proteinExistence type="predicted"/>
<feature type="region of interest" description="Disordered" evidence="1">
    <location>
        <begin position="173"/>
        <end position="196"/>
    </location>
</feature>
<evidence type="ECO:0000256" key="1">
    <source>
        <dbReference type="SAM" id="MobiDB-lite"/>
    </source>
</evidence>
<keyword evidence="2" id="KW-0472">Membrane</keyword>
<feature type="transmembrane region" description="Helical" evidence="2">
    <location>
        <begin position="130"/>
        <end position="150"/>
    </location>
</feature>
<keyword evidence="2" id="KW-1133">Transmembrane helix</keyword>
<dbReference type="PANTHER" id="PTHR36004">
    <property type="entry name" value="AT-RICH INTERACTIVE DOMAIN PROTEIN"/>
    <property type="match status" value="1"/>
</dbReference>
<feature type="region of interest" description="Disordered" evidence="1">
    <location>
        <begin position="62"/>
        <end position="86"/>
    </location>
</feature>
<gene>
    <name evidence="4" type="primary">LOC111430129</name>
</gene>
<organism evidence="3 4">
    <name type="scientific">Cucurbita moschata</name>
    <name type="common">Winter crookneck squash</name>
    <name type="synonym">Cucurbita pepo var. moschata</name>
    <dbReference type="NCBI Taxonomy" id="3662"/>
    <lineage>
        <taxon>Eukaryota</taxon>
        <taxon>Viridiplantae</taxon>
        <taxon>Streptophyta</taxon>
        <taxon>Embryophyta</taxon>
        <taxon>Tracheophyta</taxon>
        <taxon>Spermatophyta</taxon>
        <taxon>Magnoliopsida</taxon>
        <taxon>eudicotyledons</taxon>
        <taxon>Gunneridae</taxon>
        <taxon>Pentapetalae</taxon>
        <taxon>rosids</taxon>
        <taxon>fabids</taxon>
        <taxon>Cucurbitales</taxon>
        <taxon>Cucurbitaceae</taxon>
        <taxon>Cucurbiteae</taxon>
        <taxon>Cucurbita</taxon>
    </lineage>
</organism>
<dbReference type="RefSeq" id="XP_022922065.1">
    <property type="nucleotide sequence ID" value="XM_023066297.1"/>
</dbReference>
<keyword evidence="2" id="KW-0812">Transmembrane</keyword>
<accession>A0A6J1E7K1</accession>
<name>A0A6J1E7K1_CUCMO</name>
<protein>
    <submittedName>
        <fullName evidence="4">Uncharacterized protein LOC111430129</fullName>
    </submittedName>
</protein>
<evidence type="ECO:0000256" key="2">
    <source>
        <dbReference type="SAM" id="Phobius"/>
    </source>
</evidence>
<evidence type="ECO:0000313" key="3">
    <source>
        <dbReference type="Proteomes" id="UP000504609"/>
    </source>
</evidence>